<gene>
    <name evidence="1" type="ORF">PCOR1329_LOCUS73886</name>
</gene>
<comment type="caution">
    <text evidence="1">The sequence shown here is derived from an EMBL/GenBank/DDBJ whole genome shotgun (WGS) entry which is preliminary data.</text>
</comment>
<protein>
    <submittedName>
        <fullName evidence="1">Uncharacterized protein</fullName>
    </submittedName>
</protein>
<evidence type="ECO:0000313" key="2">
    <source>
        <dbReference type="Proteomes" id="UP001189429"/>
    </source>
</evidence>
<reference evidence="1" key="1">
    <citation type="submission" date="2023-10" db="EMBL/GenBank/DDBJ databases">
        <authorList>
            <person name="Chen Y."/>
            <person name="Shah S."/>
            <person name="Dougan E. K."/>
            <person name="Thang M."/>
            <person name="Chan C."/>
        </authorList>
    </citation>
    <scope>NUCLEOTIDE SEQUENCE [LARGE SCALE GENOMIC DNA]</scope>
</reference>
<proteinExistence type="predicted"/>
<accession>A0ABN9XAU9</accession>
<evidence type="ECO:0000313" key="1">
    <source>
        <dbReference type="EMBL" id="CAK0895001.1"/>
    </source>
</evidence>
<feature type="non-terminal residue" evidence="1">
    <location>
        <position position="507"/>
    </location>
</feature>
<name>A0ABN9XAU9_9DINO</name>
<dbReference type="EMBL" id="CAUYUJ010019977">
    <property type="protein sequence ID" value="CAK0895001.1"/>
    <property type="molecule type" value="Genomic_DNA"/>
</dbReference>
<organism evidence="1 2">
    <name type="scientific">Prorocentrum cordatum</name>
    <dbReference type="NCBI Taxonomy" id="2364126"/>
    <lineage>
        <taxon>Eukaryota</taxon>
        <taxon>Sar</taxon>
        <taxon>Alveolata</taxon>
        <taxon>Dinophyceae</taxon>
        <taxon>Prorocentrales</taxon>
        <taxon>Prorocentraceae</taxon>
        <taxon>Prorocentrum</taxon>
    </lineage>
</organism>
<dbReference type="Proteomes" id="UP001189429">
    <property type="component" value="Unassembled WGS sequence"/>
</dbReference>
<keyword evidence="2" id="KW-1185">Reference proteome</keyword>
<sequence>MQILRREKLSKKAKHLFAKYVGPCRVAASLPKTNSPDQHISEAGAIAKTGVPDFITHQSTARLGYLPRLLNHAPAVLPQLLDGQRQRKGAWSLQLKKDFNFLRTHLPRERWPSQTQHDHDIINWARQKPKLFTNAVKAALKAYILHVRDQAQGAKLQEDIQMITVAHPTEELDLCDDTNNQKCACYACGRTEHHSLPRPIKHLSVDHRCRKSWHAWRIQTMEHLTEQQIAENLTAIAEATNANKKQGRRPTFSDKPAHPCDVAPLPLLETSPVVPKVFVRLESSPSSPPASSPAGPAERHEVVFITDRHRQAADLQHIMANGGITSISGLDYIQVAIHSDGQTSELMPELRRVQRRTRHGEIAAIYVEIPRRSWYLHDASDVLGSSASKRRTPEAPRGTPEVSETIADEMFAANNVTREQCVANLMTVYETPTNHYDLGATQILDNGARDDLRNIMTAANAEEIDFATADLLDGNIVARRGLRTAAVAPASQNLNTNDAYYTEREDE</sequence>